<evidence type="ECO:0000256" key="5">
    <source>
        <dbReference type="ARBA" id="ARBA00023204"/>
    </source>
</evidence>
<dbReference type="PANTHER" id="PTHR46487:SF1">
    <property type="entry name" value="DNA REPAIR PROTEIN XRCC3"/>
    <property type="match status" value="1"/>
</dbReference>
<dbReference type="InterPro" id="IPR020588">
    <property type="entry name" value="RecA_ATP-bd"/>
</dbReference>
<keyword evidence="10" id="KW-1185">Reference proteome</keyword>
<gene>
    <name evidence="9" type="ORF">D9758_003925</name>
</gene>
<keyword evidence="3" id="KW-0227">DNA damage</keyword>
<sequence>MLDPSPVLATHPAFTYAQKALLRKGRILTVSDLVLTPAEEIARRCRVALSEIQPLVELACRGQPIQARTLEDIFGPSDDEDDQITRQLRLTGEKFTTGDEILDAALGGGLQTGMVWEIVGESSAGKTQLALQLSLAVQLPRSQGGLEGSTCYLTTSRQLETQRLKEIATAHPIFSELSSGQLFDNVHTLRVPAISSLENILSTILPNFVETRLKDGKGEPVRLLIIDALGELFHLTNQTTTNTLVERSHNITTISTLLHELASRYGLAIVVLNEVVDAFHTDIYETEEDDHFEGLLYASHSRWFNRAHSLPGEDRKEASLGLVWANQVNTRIMLSRTGRRRYLDSLPAPGDKRQRINSASGSLSSSSNTTSQGERGDENDNSTLIRRLTVIFSSVAPPTSVDYIVTTGGISVLPDSEPSISSTLIPAYSTPAPAPAASSISNQLPSASSHAAHAQTTPPPPSTQLAPLDIGFVEDNESPFNSSGSKGFDSDPTTLYEDEWEKYWEMDEITEEMYLSVAATDSSDGVSVGVDGDPRSEAGRVGIGIEGRSADEGTDHHSQL</sequence>
<proteinExistence type="predicted"/>
<dbReference type="InterPro" id="IPR027417">
    <property type="entry name" value="P-loop_NTPase"/>
</dbReference>
<dbReference type="OrthoDB" id="1861185at2759"/>
<dbReference type="GO" id="GO:0000722">
    <property type="term" value="P:telomere maintenance via recombination"/>
    <property type="evidence" value="ECO:0007669"/>
    <property type="project" value="TreeGrafter"/>
</dbReference>
<dbReference type="GO" id="GO:0061982">
    <property type="term" value="P:meiosis I cell cycle process"/>
    <property type="evidence" value="ECO:0007669"/>
    <property type="project" value="UniProtKB-ARBA"/>
</dbReference>
<evidence type="ECO:0000313" key="10">
    <source>
        <dbReference type="Proteomes" id="UP000559256"/>
    </source>
</evidence>
<dbReference type="GO" id="GO:0005524">
    <property type="term" value="F:ATP binding"/>
    <property type="evidence" value="ECO:0007669"/>
    <property type="project" value="UniProtKB-KW"/>
</dbReference>
<dbReference type="InterPro" id="IPR013632">
    <property type="entry name" value="Rad51_C"/>
</dbReference>
<dbReference type="GO" id="GO:0140664">
    <property type="term" value="F:ATP-dependent DNA damage sensor activity"/>
    <property type="evidence" value="ECO:0007669"/>
    <property type="project" value="InterPro"/>
</dbReference>
<dbReference type="PANTHER" id="PTHR46487">
    <property type="entry name" value="DNA REPAIR PROTEIN XRCC3"/>
    <property type="match status" value="1"/>
</dbReference>
<feature type="region of interest" description="Disordered" evidence="7">
    <location>
        <begin position="344"/>
        <end position="382"/>
    </location>
</feature>
<feature type="compositionally biased region" description="Low complexity" evidence="7">
    <location>
        <begin position="357"/>
        <end position="371"/>
    </location>
</feature>
<evidence type="ECO:0000256" key="7">
    <source>
        <dbReference type="SAM" id="MobiDB-lite"/>
    </source>
</evidence>
<evidence type="ECO:0000313" key="9">
    <source>
        <dbReference type="EMBL" id="KAF5367198.1"/>
    </source>
</evidence>
<comment type="caution">
    <text evidence="9">The sequence shown here is derived from an EMBL/GenBank/DDBJ whole genome shotgun (WGS) entry which is preliminary data.</text>
</comment>
<evidence type="ECO:0000256" key="2">
    <source>
        <dbReference type="ARBA" id="ARBA00022741"/>
    </source>
</evidence>
<dbReference type="Pfam" id="PF08423">
    <property type="entry name" value="Rad51"/>
    <property type="match status" value="1"/>
</dbReference>
<keyword evidence="5" id="KW-0234">DNA repair</keyword>
<dbReference type="GO" id="GO:0090656">
    <property type="term" value="P:t-circle formation"/>
    <property type="evidence" value="ECO:0007669"/>
    <property type="project" value="TreeGrafter"/>
</dbReference>
<keyword evidence="2" id="KW-0547">Nucleotide-binding</keyword>
<accession>A0A8H5GLG2</accession>
<evidence type="ECO:0000256" key="3">
    <source>
        <dbReference type="ARBA" id="ARBA00022763"/>
    </source>
</evidence>
<dbReference type="GO" id="GO:0005657">
    <property type="term" value="C:replication fork"/>
    <property type="evidence" value="ECO:0007669"/>
    <property type="project" value="TreeGrafter"/>
</dbReference>
<organism evidence="9 10">
    <name type="scientific">Tetrapyrgos nigripes</name>
    <dbReference type="NCBI Taxonomy" id="182062"/>
    <lineage>
        <taxon>Eukaryota</taxon>
        <taxon>Fungi</taxon>
        <taxon>Dikarya</taxon>
        <taxon>Basidiomycota</taxon>
        <taxon>Agaricomycotina</taxon>
        <taxon>Agaricomycetes</taxon>
        <taxon>Agaricomycetidae</taxon>
        <taxon>Agaricales</taxon>
        <taxon>Marasmiineae</taxon>
        <taxon>Marasmiaceae</taxon>
        <taxon>Tetrapyrgos</taxon>
    </lineage>
</organism>
<dbReference type="SUPFAM" id="SSF52540">
    <property type="entry name" value="P-loop containing nucleoside triphosphate hydrolases"/>
    <property type="match status" value="1"/>
</dbReference>
<dbReference type="EMBL" id="JAACJM010000020">
    <property type="protein sequence ID" value="KAF5367198.1"/>
    <property type="molecule type" value="Genomic_DNA"/>
</dbReference>
<feature type="domain" description="RecA family profile 1" evidence="8">
    <location>
        <begin position="91"/>
        <end position="275"/>
    </location>
</feature>
<feature type="compositionally biased region" description="Low complexity" evidence="7">
    <location>
        <begin position="431"/>
        <end position="456"/>
    </location>
</feature>
<dbReference type="Proteomes" id="UP000559256">
    <property type="component" value="Unassembled WGS sequence"/>
</dbReference>
<comment type="subcellular location">
    <subcellularLocation>
        <location evidence="1">Nucleus</location>
    </subcellularLocation>
</comment>
<dbReference type="PROSITE" id="PS50162">
    <property type="entry name" value="RECA_2"/>
    <property type="match status" value="1"/>
</dbReference>
<keyword evidence="6" id="KW-0539">Nucleus</keyword>
<feature type="region of interest" description="Disordered" evidence="7">
    <location>
        <begin position="431"/>
        <end position="467"/>
    </location>
</feature>
<dbReference type="AlphaFoldDB" id="A0A8H5GLG2"/>
<evidence type="ECO:0000256" key="1">
    <source>
        <dbReference type="ARBA" id="ARBA00004123"/>
    </source>
</evidence>
<evidence type="ECO:0000256" key="6">
    <source>
        <dbReference type="ARBA" id="ARBA00023242"/>
    </source>
</evidence>
<keyword evidence="4" id="KW-0067">ATP-binding</keyword>
<feature type="compositionally biased region" description="Basic and acidic residues" evidence="7">
    <location>
        <begin position="548"/>
        <end position="560"/>
    </location>
</feature>
<dbReference type="GO" id="GO:0033065">
    <property type="term" value="C:Rad51C-XRCC3 complex"/>
    <property type="evidence" value="ECO:0007669"/>
    <property type="project" value="TreeGrafter"/>
</dbReference>
<dbReference type="GO" id="GO:0071140">
    <property type="term" value="P:resolution of mitotic recombination intermediates"/>
    <property type="evidence" value="ECO:0007669"/>
    <property type="project" value="TreeGrafter"/>
</dbReference>
<dbReference type="GO" id="GO:0000400">
    <property type="term" value="F:four-way junction DNA binding"/>
    <property type="evidence" value="ECO:0007669"/>
    <property type="project" value="TreeGrafter"/>
</dbReference>
<feature type="region of interest" description="Disordered" evidence="7">
    <location>
        <begin position="523"/>
        <end position="560"/>
    </location>
</feature>
<name>A0A8H5GLG2_9AGAR</name>
<dbReference type="Gene3D" id="3.40.50.300">
    <property type="entry name" value="P-loop containing nucleotide triphosphate hydrolases"/>
    <property type="match status" value="1"/>
</dbReference>
<protein>
    <recommendedName>
        <fullName evidence="8">RecA family profile 1 domain-containing protein</fullName>
    </recommendedName>
</protein>
<dbReference type="InterPro" id="IPR047348">
    <property type="entry name" value="XRCC3-like_C"/>
</dbReference>
<dbReference type="GO" id="GO:0045003">
    <property type="term" value="P:double-strand break repair via synthesis-dependent strand annealing"/>
    <property type="evidence" value="ECO:0007669"/>
    <property type="project" value="TreeGrafter"/>
</dbReference>
<reference evidence="9 10" key="1">
    <citation type="journal article" date="2020" name="ISME J.">
        <title>Uncovering the hidden diversity of litter-decomposition mechanisms in mushroom-forming fungi.</title>
        <authorList>
            <person name="Floudas D."/>
            <person name="Bentzer J."/>
            <person name="Ahren D."/>
            <person name="Johansson T."/>
            <person name="Persson P."/>
            <person name="Tunlid A."/>
        </authorList>
    </citation>
    <scope>NUCLEOTIDE SEQUENCE [LARGE SCALE GENOMIC DNA]</scope>
    <source>
        <strain evidence="9 10">CBS 291.85</strain>
    </source>
</reference>
<evidence type="ECO:0000259" key="8">
    <source>
        <dbReference type="PROSITE" id="PS50162"/>
    </source>
</evidence>
<dbReference type="CDD" id="cd19491">
    <property type="entry name" value="XRCC3"/>
    <property type="match status" value="1"/>
</dbReference>
<evidence type="ECO:0000256" key="4">
    <source>
        <dbReference type="ARBA" id="ARBA00022840"/>
    </source>
</evidence>